<gene>
    <name evidence="3" type="ORF">NCGR_LOCUS42594</name>
</gene>
<dbReference type="Proteomes" id="UP000604825">
    <property type="component" value="Unassembled WGS sequence"/>
</dbReference>
<protein>
    <recommendedName>
        <fullName evidence="5">Heavy metal transport/detoxification superfamily protein</fullName>
    </recommendedName>
</protein>
<keyword evidence="4" id="KW-1185">Reference proteome</keyword>
<dbReference type="EMBL" id="CAJGYO010000011">
    <property type="protein sequence ID" value="CAD6259153.1"/>
    <property type="molecule type" value="Genomic_DNA"/>
</dbReference>
<evidence type="ECO:0000313" key="3">
    <source>
        <dbReference type="EMBL" id="CAD6259153.1"/>
    </source>
</evidence>
<dbReference type="Gene3D" id="3.30.70.100">
    <property type="match status" value="1"/>
</dbReference>
<accession>A0A811QL55</accession>
<sequence>MADKVNQSPQNSRSIRTDFGVCFHVRVYGPGVLTGFIAARRGAEGGVEAGPARQQGQAEGAQGGLHSPRYLLHSSLLSSALLCFRPPSLPSPSRRPPPAPSVSCRTATWRLERGQAFQFVTSEFMSDRILIISDGRNPTRAGIDSVSVDMKDSKLTVIGLIDPVDVVARLRKVGSAAIVSVGPAKEEKKDDKKGDKKEDDKKQEQVVWYGPPHPWYAAAQQSHYPHPYPPQYVVHSAEEDPNSCVIC</sequence>
<reference evidence="3" key="1">
    <citation type="submission" date="2020-10" db="EMBL/GenBank/DDBJ databases">
        <authorList>
            <person name="Han B."/>
            <person name="Lu T."/>
            <person name="Zhao Q."/>
            <person name="Huang X."/>
            <person name="Zhao Y."/>
        </authorList>
    </citation>
    <scope>NUCLEOTIDE SEQUENCE</scope>
</reference>
<dbReference type="GO" id="GO:0046872">
    <property type="term" value="F:metal ion binding"/>
    <property type="evidence" value="ECO:0007669"/>
    <property type="project" value="UniProtKB-KW"/>
</dbReference>
<feature type="compositionally biased region" description="Basic and acidic residues" evidence="2">
    <location>
        <begin position="184"/>
        <end position="204"/>
    </location>
</feature>
<evidence type="ECO:0000256" key="2">
    <source>
        <dbReference type="SAM" id="MobiDB-lite"/>
    </source>
</evidence>
<dbReference type="PANTHER" id="PTHR45811">
    <property type="entry name" value="COPPER TRANSPORT PROTEIN FAMILY-RELATED"/>
    <property type="match status" value="1"/>
</dbReference>
<feature type="region of interest" description="Disordered" evidence="2">
    <location>
        <begin position="182"/>
        <end position="206"/>
    </location>
</feature>
<evidence type="ECO:0000256" key="1">
    <source>
        <dbReference type="ARBA" id="ARBA00022723"/>
    </source>
</evidence>
<dbReference type="InterPro" id="IPR051863">
    <property type="entry name" value="HIPP"/>
</dbReference>
<comment type="caution">
    <text evidence="3">The sequence shown here is derived from an EMBL/GenBank/DDBJ whole genome shotgun (WGS) entry which is preliminary data.</text>
</comment>
<name>A0A811QL55_9POAL</name>
<keyword evidence="1" id="KW-0479">Metal-binding</keyword>
<evidence type="ECO:0008006" key="5">
    <source>
        <dbReference type="Google" id="ProtNLM"/>
    </source>
</evidence>
<proteinExistence type="predicted"/>
<evidence type="ECO:0000313" key="4">
    <source>
        <dbReference type="Proteomes" id="UP000604825"/>
    </source>
</evidence>
<organism evidence="3 4">
    <name type="scientific">Miscanthus lutarioriparius</name>
    <dbReference type="NCBI Taxonomy" id="422564"/>
    <lineage>
        <taxon>Eukaryota</taxon>
        <taxon>Viridiplantae</taxon>
        <taxon>Streptophyta</taxon>
        <taxon>Embryophyta</taxon>
        <taxon>Tracheophyta</taxon>
        <taxon>Spermatophyta</taxon>
        <taxon>Magnoliopsida</taxon>
        <taxon>Liliopsida</taxon>
        <taxon>Poales</taxon>
        <taxon>Poaceae</taxon>
        <taxon>PACMAD clade</taxon>
        <taxon>Panicoideae</taxon>
        <taxon>Andropogonodae</taxon>
        <taxon>Andropogoneae</taxon>
        <taxon>Saccharinae</taxon>
        <taxon>Miscanthus</taxon>
    </lineage>
</organism>
<dbReference type="AlphaFoldDB" id="A0A811QL55"/>
<dbReference type="PANTHER" id="PTHR45811:SF49">
    <property type="entry name" value="OS04G0667600 PROTEIN"/>
    <property type="match status" value="1"/>
</dbReference>